<dbReference type="InterPro" id="IPR050250">
    <property type="entry name" value="Macrolide_Exporter_MacB"/>
</dbReference>
<evidence type="ECO:0000313" key="11">
    <source>
        <dbReference type="Proteomes" id="UP000022141"/>
    </source>
</evidence>
<dbReference type="InterPro" id="IPR003838">
    <property type="entry name" value="ABC3_permease_C"/>
</dbReference>
<sequence>MIRPRDSLLLALRAITAHRLRSFLTLLGIAVGVAAVILLTSIGEGIHRFVLAEFTQFGTNVISVSPGRTKTAGHAPSGIPTSVRPLTLDDARALERLPHITGMTATVWGNSEVNANGRLRRTTVNGVSADMLKVFSIKVRSGQFLPAEDADSARAFMVLGARLKEELFGTANPLGAKVHVGGMQFRVIGVLEAKGQFLGIDLDDAAYIPTARALELYNRDGIMKIDLSYEEGVRAAGVSALVRSTLTARHGREDFTITTQEDMLRTLSNILDVLTMAVGALGSISLLVGGVGIVTIMTIAVNERTGEIGLLVALGAPRQTILGLFLGEAVALSALGGLMGLLLGFGLAQLIHLLVPALPVHTPLSFVALAELIAVAIGLLAGVLPARRAARLNAVDALRAE</sequence>
<keyword evidence="10" id="KW-0378">Hydrolase</keyword>
<feature type="transmembrane region" description="Helical" evidence="7">
    <location>
        <begin position="20"/>
        <end position="42"/>
    </location>
</feature>
<feature type="domain" description="ABC3 transporter permease C-terminal" evidence="8">
    <location>
        <begin position="281"/>
        <end position="393"/>
    </location>
</feature>
<organism evidence="10 11">
    <name type="scientific">Accumulibacter regalis</name>
    <dbReference type="NCBI Taxonomy" id="522306"/>
    <lineage>
        <taxon>Bacteria</taxon>
        <taxon>Pseudomonadati</taxon>
        <taxon>Pseudomonadota</taxon>
        <taxon>Betaproteobacteria</taxon>
        <taxon>Candidatus Accumulibacter</taxon>
    </lineage>
</organism>
<keyword evidence="10" id="KW-0067">ATP-binding</keyword>
<dbReference type="EMBL" id="JEMY01000001">
    <property type="protein sequence ID" value="EXI91251.1"/>
    <property type="molecule type" value="Genomic_DNA"/>
</dbReference>
<keyword evidence="3 7" id="KW-0812">Transmembrane</keyword>
<dbReference type="InterPro" id="IPR025857">
    <property type="entry name" value="MacB_PCD"/>
</dbReference>
<keyword evidence="11" id="KW-1185">Reference proteome</keyword>
<dbReference type="GO" id="GO:0022857">
    <property type="term" value="F:transmembrane transporter activity"/>
    <property type="evidence" value="ECO:0007669"/>
    <property type="project" value="TreeGrafter"/>
</dbReference>
<feature type="domain" description="MacB-like periplasmic core" evidence="9">
    <location>
        <begin position="22"/>
        <end position="243"/>
    </location>
</feature>
<reference evidence="10" key="1">
    <citation type="submission" date="2014-02" db="EMBL/GenBank/DDBJ databases">
        <title>Expanding our view of genomic diversity in Candidatus Accumulibacter clades.</title>
        <authorList>
            <person name="Skennerton C.T."/>
            <person name="Barr J.J."/>
            <person name="Slater F.R."/>
            <person name="Bond P.L."/>
            <person name="Tyson G.W."/>
        </authorList>
    </citation>
    <scope>NUCLEOTIDE SEQUENCE [LARGE SCALE GENOMIC DNA]</scope>
</reference>
<dbReference type="PATRIC" id="fig|1454004.3.peg.61"/>
<keyword evidence="10" id="KW-0547">Nucleotide-binding</keyword>
<evidence type="ECO:0000256" key="6">
    <source>
        <dbReference type="ARBA" id="ARBA00038076"/>
    </source>
</evidence>
<feature type="transmembrane region" description="Helical" evidence="7">
    <location>
        <begin position="273"/>
        <end position="301"/>
    </location>
</feature>
<dbReference type="PANTHER" id="PTHR30572:SF4">
    <property type="entry name" value="ABC TRANSPORTER PERMEASE YTRF"/>
    <property type="match status" value="1"/>
</dbReference>
<dbReference type="PANTHER" id="PTHR30572">
    <property type="entry name" value="MEMBRANE COMPONENT OF TRANSPORTER-RELATED"/>
    <property type="match status" value="1"/>
</dbReference>
<protein>
    <submittedName>
        <fullName evidence="10">Macrolide export ATP-binding/permease protein MacB</fullName>
        <ecNumber evidence="10">3.6.3.-</ecNumber>
    </submittedName>
</protein>
<evidence type="ECO:0000256" key="5">
    <source>
        <dbReference type="ARBA" id="ARBA00023136"/>
    </source>
</evidence>
<accession>A0A011PV27</accession>
<dbReference type="Pfam" id="PF12704">
    <property type="entry name" value="MacB_PCD"/>
    <property type="match status" value="1"/>
</dbReference>
<dbReference type="GO" id="GO:0005524">
    <property type="term" value="F:ATP binding"/>
    <property type="evidence" value="ECO:0007669"/>
    <property type="project" value="UniProtKB-KW"/>
</dbReference>
<dbReference type="EC" id="3.6.3.-" evidence="10"/>
<evidence type="ECO:0000259" key="9">
    <source>
        <dbReference type="Pfam" id="PF12704"/>
    </source>
</evidence>
<feature type="transmembrane region" description="Helical" evidence="7">
    <location>
        <begin position="322"/>
        <end position="351"/>
    </location>
</feature>
<comment type="subcellular location">
    <subcellularLocation>
        <location evidence="1">Cell membrane</location>
        <topology evidence="1">Multi-pass membrane protein</topology>
    </subcellularLocation>
</comment>
<name>A0A011PV27_ACCRE</name>
<dbReference type="STRING" id="1454004.AW11_00061"/>
<evidence type="ECO:0000256" key="3">
    <source>
        <dbReference type="ARBA" id="ARBA00022692"/>
    </source>
</evidence>
<comment type="similarity">
    <text evidence="6">Belongs to the ABC-4 integral membrane protein family.</text>
</comment>
<evidence type="ECO:0000259" key="8">
    <source>
        <dbReference type="Pfam" id="PF02687"/>
    </source>
</evidence>
<feature type="transmembrane region" description="Helical" evidence="7">
    <location>
        <begin position="363"/>
        <end position="384"/>
    </location>
</feature>
<dbReference type="Pfam" id="PF02687">
    <property type="entry name" value="FtsX"/>
    <property type="match status" value="1"/>
</dbReference>
<evidence type="ECO:0000313" key="10">
    <source>
        <dbReference type="EMBL" id="EXI91251.1"/>
    </source>
</evidence>
<gene>
    <name evidence="10" type="primary">macB_1</name>
    <name evidence="10" type="ORF">AW11_00061</name>
</gene>
<keyword evidence="2" id="KW-1003">Cell membrane</keyword>
<evidence type="ECO:0000256" key="4">
    <source>
        <dbReference type="ARBA" id="ARBA00022989"/>
    </source>
</evidence>
<evidence type="ECO:0000256" key="2">
    <source>
        <dbReference type="ARBA" id="ARBA00022475"/>
    </source>
</evidence>
<dbReference type="Proteomes" id="UP000022141">
    <property type="component" value="Unassembled WGS sequence"/>
</dbReference>
<dbReference type="eggNOG" id="COG0577">
    <property type="taxonomic scope" value="Bacteria"/>
</dbReference>
<evidence type="ECO:0000256" key="7">
    <source>
        <dbReference type="SAM" id="Phobius"/>
    </source>
</evidence>
<keyword evidence="4 7" id="KW-1133">Transmembrane helix</keyword>
<proteinExistence type="inferred from homology"/>
<keyword evidence="5 7" id="KW-0472">Membrane</keyword>
<dbReference type="GO" id="GO:0016787">
    <property type="term" value="F:hydrolase activity"/>
    <property type="evidence" value="ECO:0007669"/>
    <property type="project" value="UniProtKB-KW"/>
</dbReference>
<comment type="caution">
    <text evidence="10">The sequence shown here is derived from an EMBL/GenBank/DDBJ whole genome shotgun (WGS) entry which is preliminary data.</text>
</comment>
<evidence type="ECO:0000256" key="1">
    <source>
        <dbReference type="ARBA" id="ARBA00004651"/>
    </source>
</evidence>
<dbReference type="AlphaFoldDB" id="A0A011PV27"/>
<dbReference type="GO" id="GO:0005886">
    <property type="term" value="C:plasma membrane"/>
    <property type="evidence" value="ECO:0007669"/>
    <property type="project" value="UniProtKB-SubCell"/>
</dbReference>